<dbReference type="Pfam" id="PF03703">
    <property type="entry name" value="bPH_2"/>
    <property type="match status" value="1"/>
</dbReference>
<dbReference type="PANTHER" id="PTHR34473:SF2">
    <property type="entry name" value="UPF0699 TRANSMEMBRANE PROTEIN YDBT"/>
    <property type="match status" value="1"/>
</dbReference>
<protein>
    <recommendedName>
        <fullName evidence="2">YdbS-like PH domain-containing protein</fullName>
    </recommendedName>
</protein>
<reference evidence="3 4" key="1">
    <citation type="submission" date="2018-08" db="EMBL/GenBank/DDBJ databases">
        <title>The draft genome squence of Brumimicrobium sp. N62.</title>
        <authorList>
            <person name="Du Z.-J."/>
            <person name="Luo H.-R."/>
        </authorList>
    </citation>
    <scope>NUCLEOTIDE SEQUENCE [LARGE SCALE GENOMIC DNA]</scope>
    <source>
        <strain evidence="3 4">N62</strain>
    </source>
</reference>
<keyword evidence="1" id="KW-0472">Membrane</keyword>
<comment type="caution">
    <text evidence="3">The sequence shown here is derived from an EMBL/GenBank/DDBJ whole genome shotgun (WGS) entry which is preliminary data.</text>
</comment>
<name>A0A3E1EZT4_9FLAO</name>
<dbReference type="InterPro" id="IPR005182">
    <property type="entry name" value="YdbS-like_PH"/>
</dbReference>
<dbReference type="RefSeq" id="WP_116880045.1">
    <property type="nucleotide sequence ID" value="NZ_QURB01000002.1"/>
</dbReference>
<sequence length="172" mass="19718">MLDFENNTLNIEDLPKFEEVEKSPVSIRYLKVLRLLYLIFLFVFLGGLTALFFIPKFPIVLFLIIASVVVTIFGILILEVEKGFPKRKFALREKDILFQKGFIIFRETIVPYKRIQHVEVKQGLLFKAFNIVIIKVFTAGSSSGDLSLFGLDPEDADKMKAQILKIADLDED</sequence>
<proteinExistence type="predicted"/>
<accession>A0A3E1EZT4</accession>
<dbReference type="AlphaFoldDB" id="A0A3E1EZT4"/>
<evidence type="ECO:0000313" key="4">
    <source>
        <dbReference type="Proteomes" id="UP000257127"/>
    </source>
</evidence>
<evidence type="ECO:0000256" key="1">
    <source>
        <dbReference type="SAM" id="Phobius"/>
    </source>
</evidence>
<keyword evidence="4" id="KW-1185">Reference proteome</keyword>
<feature type="transmembrane region" description="Helical" evidence="1">
    <location>
        <begin position="32"/>
        <end position="53"/>
    </location>
</feature>
<dbReference type="PANTHER" id="PTHR34473">
    <property type="entry name" value="UPF0699 TRANSMEMBRANE PROTEIN YDBS"/>
    <property type="match status" value="1"/>
</dbReference>
<organism evidence="3 4">
    <name type="scientific">Brumimicrobium aurantiacum</name>
    <dbReference type="NCBI Taxonomy" id="1737063"/>
    <lineage>
        <taxon>Bacteria</taxon>
        <taxon>Pseudomonadati</taxon>
        <taxon>Bacteroidota</taxon>
        <taxon>Flavobacteriia</taxon>
        <taxon>Flavobacteriales</taxon>
        <taxon>Crocinitomicaceae</taxon>
        <taxon>Brumimicrobium</taxon>
    </lineage>
</organism>
<keyword evidence="1" id="KW-1133">Transmembrane helix</keyword>
<feature type="transmembrane region" description="Helical" evidence="1">
    <location>
        <begin position="59"/>
        <end position="78"/>
    </location>
</feature>
<evidence type="ECO:0000313" key="3">
    <source>
        <dbReference type="EMBL" id="RFC55066.1"/>
    </source>
</evidence>
<dbReference type="EMBL" id="QURB01000002">
    <property type="protein sequence ID" value="RFC55066.1"/>
    <property type="molecule type" value="Genomic_DNA"/>
</dbReference>
<feature type="domain" description="YdbS-like PH" evidence="2">
    <location>
        <begin position="88"/>
        <end position="163"/>
    </location>
</feature>
<dbReference type="OrthoDB" id="1524472at2"/>
<evidence type="ECO:0000259" key="2">
    <source>
        <dbReference type="Pfam" id="PF03703"/>
    </source>
</evidence>
<keyword evidence="1" id="KW-0812">Transmembrane</keyword>
<gene>
    <name evidence="3" type="ORF">DXU93_04395</name>
</gene>
<dbReference type="Proteomes" id="UP000257127">
    <property type="component" value="Unassembled WGS sequence"/>
</dbReference>